<sequence>MELIEILKGARKRIEAADYLADGYYEMEEIMYGKCYCAVGHVFNEMNFTQEDFDNVDGFTIDSLNFDIDIKGKLLPLKPIATELQMLQDANDQSSNDARKRNVLNKLDEIIEKVEVLQNGNSND</sequence>
<organism evidence="1 2">
    <name type="scientific">Bacillus phage PBC4</name>
    <dbReference type="NCBI Taxonomy" id="1675028"/>
    <lineage>
        <taxon>Viruses</taxon>
        <taxon>Duplodnaviria</taxon>
        <taxon>Heunggongvirae</taxon>
        <taxon>Uroviricota</taxon>
        <taxon>Caudoviricetes</taxon>
        <taxon>Sejongvirinae</taxon>
        <taxon>Yihwangvirus</taxon>
        <taxon>Yihwangvirus PBC4</taxon>
    </lineage>
</organism>
<accession>A0A1D6X894</accession>
<protein>
    <submittedName>
        <fullName evidence="1">Uncharacterized protein</fullName>
    </submittedName>
</protein>
<gene>
    <name evidence="1" type="ORF">PBC4_047</name>
</gene>
<dbReference type="Proteomes" id="UP000224963">
    <property type="component" value="Segment"/>
</dbReference>
<evidence type="ECO:0000313" key="1">
    <source>
        <dbReference type="EMBL" id="AKQ08239.1"/>
    </source>
</evidence>
<keyword evidence="2" id="KW-1185">Reference proteome</keyword>
<evidence type="ECO:0000313" key="2">
    <source>
        <dbReference type="Proteomes" id="UP000224963"/>
    </source>
</evidence>
<name>A0A1D6X894_9CAUD</name>
<dbReference type="EMBL" id="KT070866">
    <property type="protein sequence ID" value="AKQ08239.1"/>
    <property type="molecule type" value="Genomic_DNA"/>
</dbReference>
<proteinExistence type="predicted"/>
<reference evidence="1 2" key="1">
    <citation type="journal article" date="2016" name="FEMS Microbiol. Lett.">
        <title>Characterization of LysPBC4, a novel Bacillus cereus-specific endolysin of bacteriophage PBC4.</title>
        <authorList>
            <person name="Na H."/>
            <person name="Kong M."/>
            <person name="Ryu S."/>
        </authorList>
    </citation>
    <scope>NUCLEOTIDE SEQUENCE [LARGE SCALE GENOMIC DNA]</scope>
</reference>